<dbReference type="InterPro" id="IPR022813">
    <property type="entry name" value="SecD/SecF_arch_bac"/>
</dbReference>
<evidence type="ECO:0000313" key="15">
    <source>
        <dbReference type="EMBL" id="MFL9926938.1"/>
    </source>
</evidence>
<keyword evidence="7 9" id="KW-0811">Translocation</keyword>
<keyword evidence="16" id="KW-1185">Reference proteome</keyword>
<evidence type="ECO:0000256" key="10">
    <source>
        <dbReference type="SAM" id="MobiDB-lite"/>
    </source>
</evidence>
<protein>
    <recommendedName>
        <fullName evidence="9">Protein translocase subunit SecD</fullName>
    </recommendedName>
</protein>
<keyword evidence="4 9" id="KW-0812">Transmembrane</keyword>
<keyword evidence="6 9" id="KW-1133">Transmembrane helix</keyword>
<dbReference type="Gene3D" id="3.30.1360.200">
    <property type="match status" value="1"/>
</dbReference>
<feature type="transmembrane region" description="Helical" evidence="9">
    <location>
        <begin position="578"/>
        <end position="599"/>
    </location>
</feature>
<name>A0ABW9AGT3_9BURK</name>
<evidence type="ECO:0000256" key="1">
    <source>
        <dbReference type="ARBA" id="ARBA00004651"/>
    </source>
</evidence>
<evidence type="ECO:0000256" key="8">
    <source>
        <dbReference type="ARBA" id="ARBA00023136"/>
    </source>
</evidence>
<feature type="domain" description="SecDF P1 head subdomain" evidence="14">
    <location>
        <begin position="319"/>
        <end position="426"/>
    </location>
</feature>
<evidence type="ECO:0000256" key="3">
    <source>
        <dbReference type="ARBA" id="ARBA00022475"/>
    </source>
</evidence>
<evidence type="ECO:0000259" key="12">
    <source>
        <dbReference type="Pfam" id="PF13721"/>
    </source>
</evidence>
<feature type="region of interest" description="Disordered" evidence="10">
    <location>
        <begin position="616"/>
        <end position="639"/>
    </location>
</feature>
<feature type="transmembrane region" description="Helical" evidence="9">
    <location>
        <begin position="498"/>
        <end position="518"/>
    </location>
</feature>
<dbReference type="Pfam" id="PF13721">
    <property type="entry name" value="SecD-TM1"/>
    <property type="match status" value="1"/>
</dbReference>
<evidence type="ECO:0000256" key="4">
    <source>
        <dbReference type="ARBA" id="ARBA00022692"/>
    </source>
</evidence>
<evidence type="ECO:0000256" key="6">
    <source>
        <dbReference type="ARBA" id="ARBA00022989"/>
    </source>
</evidence>
<dbReference type="Pfam" id="PF07549">
    <property type="entry name" value="Sec_GG"/>
    <property type="match status" value="1"/>
</dbReference>
<dbReference type="PANTHER" id="PTHR30081">
    <property type="entry name" value="PROTEIN-EXPORT MEMBRANE PROTEIN SEC"/>
    <property type="match status" value="1"/>
</dbReference>
<accession>A0ABW9AGT3</accession>
<comment type="function">
    <text evidence="9">Part of the Sec protein translocase complex. Interacts with the SecYEG preprotein conducting channel. SecDF uses the proton motive force (PMF) to complete protein translocation after the ATP-dependent function of SecA.</text>
</comment>
<dbReference type="SUPFAM" id="SSF82866">
    <property type="entry name" value="Multidrug efflux transporter AcrB transmembrane domain"/>
    <property type="match status" value="1"/>
</dbReference>
<comment type="subunit">
    <text evidence="9">Forms a complex with SecF. Part of the essential Sec protein translocation apparatus which comprises SecA, SecYEG and auxiliary proteins SecDF-YajC and YidC.</text>
</comment>
<dbReference type="InterPro" id="IPR055344">
    <property type="entry name" value="SecD_SecF_C_bact"/>
</dbReference>
<reference evidence="15 16" key="1">
    <citation type="journal article" date="2024" name="Chem. Sci.">
        <title>Discovery of megapolipeptins by genome mining of a Burkholderiales bacteria collection.</title>
        <authorList>
            <person name="Paulo B.S."/>
            <person name="Recchia M.J.J."/>
            <person name="Lee S."/>
            <person name="Fergusson C.H."/>
            <person name="Romanowski S.B."/>
            <person name="Hernandez A."/>
            <person name="Krull N."/>
            <person name="Liu D.Y."/>
            <person name="Cavanagh H."/>
            <person name="Bos A."/>
            <person name="Gray C.A."/>
            <person name="Murphy B.T."/>
            <person name="Linington R.G."/>
            <person name="Eustaquio A.S."/>
        </authorList>
    </citation>
    <scope>NUCLEOTIDE SEQUENCE [LARGE SCALE GENOMIC DNA]</scope>
    <source>
        <strain evidence="15 16">RL21-008-BIB-A</strain>
    </source>
</reference>
<dbReference type="HAMAP" id="MF_01463_B">
    <property type="entry name" value="SecD_B"/>
    <property type="match status" value="1"/>
</dbReference>
<feature type="transmembrane region" description="Helical" evidence="9">
    <location>
        <begin position="552"/>
        <end position="572"/>
    </location>
</feature>
<keyword evidence="5 9" id="KW-0653">Protein transport</keyword>
<gene>
    <name evidence="9 15" type="primary">secD</name>
    <name evidence="15" type="ORF">PQR62_21885</name>
</gene>
<evidence type="ECO:0000259" key="11">
    <source>
        <dbReference type="Pfam" id="PF02355"/>
    </source>
</evidence>
<dbReference type="NCBIfam" id="TIGR00916">
    <property type="entry name" value="2A0604s01"/>
    <property type="match status" value="1"/>
</dbReference>
<dbReference type="InterPro" id="IPR048631">
    <property type="entry name" value="SecD_1st"/>
</dbReference>
<evidence type="ECO:0000313" key="16">
    <source>
        <dbReference type="Proteomes" id="UP001629246"/>
    </source>
</evidence>
<proteinExistence type="inferred from homology"/>
<dbReference type="NCBIfam" id="TIGR01129">
    <property type="entry name" value="secD"/>
    <property type="match status" value="1"/>
</dbReference>
<feature type="domain" description="SecD export protein N-terminal TM" evidence="12">
    <location>
        <begin position="1"/>
        <end position="111"/>
    </location>
</feature>
<feature type="domain" description="Protein export membrane protein SecD/SecF C-terminal" evidence="11">
    <location>
        <begin position="428"/>
        <end position="599"/>
    </location>
</feature>
<feature type="transmembrane region" description="Helical" evidence="9">
    <location>
        <begin position="451"/>
        <end position="467"/>
    </location>
</feature>
<dbReference type="Pfam" id="PF02355">
    <property type="entry name" value="SecD_SecF_C"/>
    <property type="match status" value="1"/>
</dbReference>
<dbReference type="Pfam" id="PF22599">
    <property type="entry name" value="SecDF_P1_head"/>
    <property type="match status" value="1"/>
</dbReference>
<dbReference type="PANTHER" id="PTHR30081:SF1">
    <property type="entry name" value="PROTEIN TRANSLOCASE SUBUNIT SECD"/>
    <property type="match status" value="1"/>
</dbReference>
<dbReference type="Gene3D" id="1.20.1640.10">
    <property type="entry name" value="Multidrug efflux transporter AcrB transmembrane domain"/>
    <property type="match status" value="1"/>
</dbReference>
<dbReference type="RefSeq" id="WP_408160166.1">
    <property type="nucleotide sequence ID" value="NZ_JAQQFM010000011.1"/>
</dbReference>
<comment type="subcellular location">
    <subcellularLocation>
        <location evidence="1 9">Cell membrane</location>
        <topology evidence="1 9">Multi-pass membrane protein</topology>
    </subcellularLocation>
</comment>
<comment type="caution">
    <text evidence="15">The sequence shown here is derived from an EMBL/GenBank/DDBJ whole genome shotgun (WGS) entry which is preliminary data.</text>
</comment>
<comment type="similarity">
    <text evidence="9">Belongs to the SecD/SecF family. SecD subfamily.</text>
</comment>
<dbReference type="InterPro" id="IPR005791">
    <property type="entry name" value="SecD"/>
</dbReference>
<dbReference type="Gene3D" id="3.30.70.3400">
    <property type="match status" value="2"/>
</dbReference>
<feature type="compositionally biased region" description="Low complexity" evidence="10">
    <location>
        <begin position="621"/>
        <end position="639"/>
    </location>
</feature>
<evidence type="ECO:0000259" key="13">
    <source>
        <dbReference type="Pfam" id="PF21760"/>
    </source>
</evidence>
<keyword evidence="2 9" id="KW-0813">Transport</keyword>
<feature type="domain" description="Protein translocase subunit SecDF P1" evidence="13">
    <location>
        <begin position="237"/>
        <end position="296"/>
    </location>
</feature>
<dbReference type="InterPro" id="IPR054384">
    <property type="entry name" value="SecDF_P1_head"/>
</dbReference>
<dbReference type="InterPro" id="IPR022646">
    <property type="entry name" value="SecD/SecF_CS"/>
</dbReference>
<evidence type="ECO:0000259" key="14">
    <source>
        <dbReference type="Pfam" id="PF22599"/>
    </source>
</evidence>
<evidence type="ECO:0000256" key="2">
    <source>
        <dbReference type="ARBA" id="ARBA00022448"/>
    </source>
</evidence>
<dbReference type="EMBL" id="JAQQFM010000011">
    <property type="protein sequence ID" value="MFL9926938.1"/>
    <property type="molecule type" value="Genomic_DNA"/>
</dbReference>
<sequence length="639" mass="68860">MNRYPLWKYVLIVIALLFGVLYTLPNFFGESPAVQISSAKSTLKVESDLVDRVQQILQQGNLAPESMAFDNTAAQPSVRARFANTDAQFKAKALLEQKLNADPSDPTYIVAFNLLPNTPQWMQNLHAFPMYLGLDLRGGVHFLMQVDVKAVTAKRLQGLQSSVRSLLRDKNIRHNGITRNGDAIEVAFRDTDTRDKAKAALAELQEMALTDAGSGEDLKLVATLRPEALKQTQEDGVKQNISTLSKRVNELGVAEPLIQRQGADRIVVELPGVQDVSRAKDIIGRTATLEVRMVDETVARGTEESSAIPFGSELFKVGKNAPVVLYKDPVLTGDYISNASASFDENHQPAVSIDLNGDGGRKMREATREKVGKAMAIVLFEKGKGEVLTVATIRSELGSRFQITGMGSAEASSDLALLLRAGSLAAPMDIIEERTIGPQLGADNIRKGFDATLYGFAAMAVFMIVYYQLFGFFSAVALSVNVLLLIAVLSTLQATLTLPGIAAIALALGMAIDSNVLINERIREELRNGNSPQAAIAIGFDRAWATILDSNVTTLIAGLALLIFGSGAIRGFAVVHCLGILTSMFSAVFFSRGIVNLWYGRKKKLTSLAIGQIWKPSGDKSAAPAAPATPSAPASKRGK</sequence>
<comment type="caution">
    <text evidence="9">Lacks conserved residue(s) required for the propagation of feature annotation.</text>
</comment>
<evidence type="ECO:0000256" key="9">
    <source>
        <dbReference type="HAMAP-Rule" id="MF_01463"/>
    </source>
</evidence>
<dbReference type="Pfam" id="PF21760">
    <property type="entry name" value="SecD_1st"/>
    <property type="match status" value="1"/>
</dbReference>
<keyword evidence="3 9" id="KW-1003">Cell membrane</keyword>
<keyword evidence="8 9" id="KW-0472">Membrane</keyword>
<evidence type="ECO:0000256" key="7">
    <source>
        <dbReference type="ARBA" id="ARBA00023010"/>
    </source>
</evidence>
<evidence type="ECO:0000256" key="5">
    <source>
        <dbReference type="ARBA" id="ARBA00022927"/>
    </source>
</evidence>
<feature type="transmembrane region" description="Helical" evidence="9">
    <location>
        <begin position="472"/>
        <end position="492"/>
    </location>
</feature>
<dbReference type="InterPro" id="IPR027398">
    <property type="entry name" value="SecD-TM"/>
</dbReference>
<organism evidence="15 16">
    <name type="scientific">Herbaspirillum lusitanum</name>
    <dbReference type="NCBI Taxonomy" id="213312"/>
    <lineage>
        <taxon>Bacteria</taxon>
        <taxon>Pseudomonadati</taxon>
        <taxon>Pseudomonadota</taxon>
        <taxon>Betaproteobacteria</taxon>
        <taxon>Burkholderiales</taxon>
        <taxon>Oxalobacteraceae</taxon>
        <taxon>Herbaspirillum</taxon>
    </lineage>
</organism>
<dbReference type="Proteomes" id="UP001629246">
    <property type="component" value="Unassembled WGS sequence"/>
</dbReference>
<dbReference type="InterPro" id="IPR048634">
    <property type="entry name" value="SecD_SecF_C"/>
</dbReference>